<dbReference type="EMBL" id="APVL01000004">
    <property type="protein sequence ID" value="EWG11694.1"/>
    <property type="molecule type" value="Genomic_DNA"/>
</dbReference>
<reference evidence="2" key="1">
    <citation type="submission" date="2013-03" db="EMBL/GenBank/DDBJ databases">
        <title>Draft genome sequence of Bacillus firmus DS1.</title>
        <authorList>
            <person name="Peng D."/>
            <person name="Zhu L."/>
            <person name="Sun M."/>
        </authorList>
    </citation>
    <scope>NUCLEOTIDE SEQUENCE [LARGE SCALE GENOMIC DNA]</scope>
    <source>
        <strain evidence="2">DS1</strain>
    </source>
</reference>
<proteinExistence type="predicted"/>
<dbReference type="AlphaFoldDB" id="W7LI12"/>
<protein>
    <submittedName>
        <fullName evidence="1">Uncharacterized protein</fullName>
    </submittedName>
</protein>
<reference evidence="1 2" key="2">
    <citation type="journal article" date="2016" name="Sci. Rep.">
        <title>A novel serine protease, Sep1, from Bacillus firmus DS-1 has nematicidal activity and degrades multiple intestinal-associated nematode proteins.</title>
        <authorList>
            <person name="Geng C."/>
            <person name="Nie X."/>
            <person name="Tang Z."/>
            <person name="Zhang Y."/>
            <person name="Lin J."/>
            <person name="Sun M."/>
            <person name="Peng D."/>
        </authorList>
    </citation>
    <scope>NUCLEOTIDE SEQUENCE [LARGE SCALE GENOMIC DNA]</scope>
    <source>
        <strain evidence="1 2">DS1</strain>
    </source>
</reference>
<evidence type="ECO:0000313" key="1">
    <source>
        <dbReference type="EMBL" id="EWG11694.1"/>
    </source>
</evidence>
<dbReference type="PATRIC" id="fig|1307436.3.peg.1308"/>
<organism evidence="1 2">
    <name type="scientific">Cytobacillus firmus DS1</name>
    <dbReference type="NCBI Taxonomy" id="1307436"/>
    <lineage>
        <taxon>Bacteria</taxon>
        <taxon>Bacillati</taxon>
        <taxon>Bacillota</taxon>
        <taxon>Bacilli</taxon>
        <taxon>Bacillales</taxon>
        <taxon>Bacillaceae</taxon>
        <taxon>Cytobacillus</taxon>
    </lineage>
</organism>
<dbReference type="RefSeq" id="WP_035328441.1">
    <property type="nucleotide sequence ID" value="NZ_APVL01000004.1"/>
</dbReference>
<evidence type="ECO:0000313" key="2">
    <source>
        <dbReference type="Proteomes" id="UP000019270"/>
    </source>
</evidence>
<gene>
    <name evidence="1" type="ORF">PBF_06166</name>
</gene>
<dbReference type="Proteomes" id="UP000019270">
    <property type="component" value="Unassembled WGS sequence"/>
</dbReference>
<name>W7LI12_CYTFI</name>
<sequence>MNSSKNINPHCHICKEQLKLDEVVVLDGTLKGIIHAECNNLPQEEIEDRGSFQEVISRNQLWLKQFNHMILH</sequence>
<comment type="caution">
    <text evidence="1">The sequence shown here is derived from an EMBL/GenBank/DDBJ whole genome shotgun (WGS) entry which is preliminary data.</text>
</comment>
<dbReference type="OrthoDB" id="2931441at2"/>
<accession>W7LI12</accession>